<dbReference type="RefSeq" id="XP_029757343.1">
    <property type="nucleotide sequence ID" value="XM_029910451.1"/>
</dbReference>
<protein>
    <submittedName>
        <fullName evidence="1">Uncharacterized protein</fullName>
    </submittedName>
</protein>
<proteinExistence type="predicted"/>
<gene>
    <name evidence="1" type="ORF">M438DRAFT_98045</name>
</gene>
<dbReference type="Proteomes" id="UP000030706">
    <property type="component" value="Unassembled WGS sequence"/>
</dbReference>
<name>A0A074Y2P1_AURPU</name>
<dbReference type="GeneID" id="40752757"/>
<dbReference type="AlphaFoldDB" id="A0A074Y2P1"/>
<reference evidence="1 2" key="1">
    <citation type="journal article" date="2014" name="BMC Genomics">
        <title>Genome sequencing of four Aureobasidium pullulans varieties: biotechnological potential, stress tolerance, and description of new species.</title>
        <authorList>
            <person name="Gostin Ar C."/>
            <person name="Ohm R.A."/>
            <person name="Kogej T."/>
            <person name="Sonjak S."/>
            <person name="Turk M."/>
            <person name="Zajc J."/>
            <person name="Zalar P."/>
            <person name="Grube M."/>
            <person name="Sun H."/>
            <person name="Han J."/>
            <person name="Sharma A."/>
            <person name="Chiniquy J."/>
            <person name="Ngan C.Y."/>
            <person name="Lipzen A."/>
            <person name="Barry K."/>
            <person name="Grigoriev I.V."/>
            <person name="Gunde-Cimerman N."/>
        </authorList>
    </citation>
    <scope>NUCLEOTIDE SEQUENCE [LARGE SCALE GENOMIC DNA]</scope>
    <source>
        <strain evidence="1 2">EXF-150</strain>
    </source>
</reference>
<organism evidence="1 2">
    <name type="scientific">Aureobasidium pullulans EXF-150</name>
    <dbReference type="NCBI Taxonomy" id="1043002"/>
    <lineage>
        <taxon>Eukaryota</taxon>
        <taxon>Fungi</taxon>
        <taxon>Dikarya</taxon>
        <taxon>Ascomycota</taxon>
        <taxon>Pezizomycotina</taxon>
        <taxon>Dothideomycetes</taxon>
        <taxon>Dothideomycetidae</taxon>
        <taxon>Dothideales</taxon>
        <taxon>Saccotheciaceae</taxon>
        <taxon>Aureobasidium</taxon>
    </lineage>
</organism>
<sequence>MRAMTRWAAVGELRLRPRHKTTRTNASFVACSLSSSLTQFACSVRLRESNPLKLLLMIAVFRGQEQAQGSHLTYETRQVQESEPFLLYQVHLTSTSARVQCNWSFSILVGDTA</sequence>
<dbReference type="EMBL" id="KL584993">
    <property type="protein sequence ID" value="KEQ81156.1"/>
    <property type="molecule type" value="Genomic_DNA"/>
</dbReference>
<evidence type="ECO:0000313" key="2">
    <source>
        <dbReference type="Proteomes" id="UP000030706"/>
    </source>
</evidence>
<keyword evidence="2" id="KW-1185">Reference proteome</keyword>
<accession>A0A074Y2P1</accession>
<evidence type="ECO:0000313" key="1">
    <source>
        <dbReference type="EMBL" id="KEQ81156.1"/>
    </source>
</evidence>
<dbReference type="HOGENOM" id="CLU_2133042_0_0_1"/>